<name>U7D5X1_9BACT</name>
<keyword evidence="4 6" id="KW-1133">Transmembrane helix</keyword>
<protein>
    <submittedName>
        <fullName evidence="7">Permease YjgP/YjgQ family protein</fullName>
    </submittedName>
</protein>
<comment type="caution">
    <text evidence="7">The sequence shown here is derived from an EMBL/GenBank/DDBJ whole genome shotgun (WGS) entry which is preliminary data.</text>
</comment>
<evidence type="ECO:0000256" key="3">
    <source>
        <dbReference type="ARBA" id="ARBA00022692"/>
    </source>
</evidence>
<keyword evidence="3 6" id="KW-0812">Transmembrane</keyword>
<accession>U7D5X1</accession>
<feature type="transmembrane region" description="Helical" evidence="6">
    <location>
        <begin position="810"/>
        <end position="827"/>
    </location>
</feature>
<dbReference type="AlphaFoldDB" id="U7D5X1"/>
<reference evidence="7 8" key="1">
    <citation type="journal article" date="2013" name="Environ. Microbiol.">
        <title>Genome analysis of Chitinivibrio alkaliphilus gen. nov., sp. nov., a novel extremely haloalkaliphilic anaerobic chitinolytic bacterium from the candidate phylum Termite Group 3.</title>
        <authorList>
            <person name="Sorokin D.Y."/>
            <person name="Gumerov V.M."/>
            <person name="Rakitin A.L."/>
            <person name="Beletsky A.V."/>
            <person name="Damste J.S."/>
            <person name="Muyzer G."/>
            <person name="Mardanov A.V."/>
            <person name="Ravin N.V."/>
        </authorList>
    </citation>
    <scope>NUCLEOTIDE SEQUENCE [LARGE SCALE GENOMIC DNA]</scope>
    <source>
        <strain evidence="7 8">ACht1</strain>
    </source>
</reference>
<gene>
    <name evidence="7" type="ORF">CALK_1120</name>
</gene>
<proteinExistence type="predicted"/>
<dbReference type="Pfam" id="PF03739">
    <property type="entry name" value="LptF_LptG"/>
    <property type="match status" value="2"/>
</dbReference>
<feature type="transmembrane region" description="Helical" evidence="6">
    <location>
        <begin position="781"/>
        <end position="804"/>
    </location>
</feature>
<evidence type="ECO:0000313" key="7">
    <source>
        <dbReference type="EMBL" id="ERP31904.1"/>
    </source>
</evidence>
<sequence>MESHGGNTEDWCVIDDYVSIFSQGLYSSIPLLLFGNNRTFFMQLAVSVLPQVLHRGVAVGIIVELLAVRMAAIVVLSMPMAFLVAILTVFGKFSADNEIIALQASGKSVVDLLPPFLAVGALTAVLLFFFVDRVLPDANHHATTLFRDIIRKRPAAMIEAGTLLEDFPGYALLVDSIDHTSGEIFGVTIFERDRGQIHSLTYADHGTVFLTKDEQFVEFSLYDGGIYRVTEENAFYQMDFESHHVYIENSEGTFQRSSGGTRGDREKSTAQLMSSIEGFEEDIRTYRHSHGELLDDLRRVVSEAEKPHDTLSFSSYEEWQEALSALDSRIRPHRSVRMSRSVTAMRVNRIERREKNINSYLVEYHKKFALGVAVLVFALLGPPLGIITRSGSPVIGAVYSFIFFVIYYAFLIAGEHFGDEGYIPPAVAMWSGNVLIGGIALYIMSLLLRGKTLSMGILIPWCRWCFGSLFRLVRREQTMLKKFSGWVLYKFSRLFRLPIAVSRGIFGILPTYILGVFAALFMVILLGLTGLTIVIDYITDMYRLQGATAGELFWYYVHFLAGFFSILLPIAALLATMLTMGSIQGSHELDAIRAAGKSVVSVTKPLVFTGVFLSLFSFCITELALPERDQETDRLLRTFAARRRGEEIPEETRAYKHDFFYFERNGDIYHFRHLQTSPPRGQGVTRVRPGDTRAEEFGQMGSVVYEDGGWIGKDIRRWSTHEEGLRFARDDTMSLAGFTERPHNVVATVHGGSNASIAQLREAIERYEIQGRDPAKYEARLYFKFFLPWMNLVVVFLGIAVSVSSGSKNRAVHFGKGVLFALLYWVGAQGMLMMGENSILSPFFAASAGTILFFFIGIAMYWRVSQ</sequence>
<feature type="transmembrane region" description="Helical" evidence="6">
    <location>
        <begin position="113"/>
        <end position="131"/>
    </location>
</feature>
<evidence type="ECO:0000256" key="2">
    <source>
        <dbReference type="ARBA" id="ARBA00022475"/>
    </source>
</evidence>
<evidence type="ECO:0000256" key="5">
    <source>
        <dbReference type="ARBA" id="ARBA00023136"/>
    </source>
</evidence>
<feature type="transmembrane region" description="Helical" evidence="6">
    <location>
        <begin position="394"/>
        <end position="414"/>
    </location>
</feature>
<organism evidence="7 8">
    <name type="scientific">Chitinivibrio alkaliphilus ACht1</name>
    <dbReference type="NCBI Taxonomy" id="1313304"/>
    <lineage>
        <taxon>Bacteria</taxon>
        <taxon>Pseudomonadati</taxon>
        <taxon>Fibrobacterota</taxon>
        <taxon>Chitinivibrionia</taxon>
        <taxon>Chitinivibrionales</taxon>
        <taxon>Chitinivibrionaceae</taxon>
        <taxon>Chitinivibrio</taxon>
    </lineage>
</organism>
<evidence type="ECO:0000313" key="8">
    <source>
        <dbReference type="Proteomes" id="UP000017148"/>
    </source>
</evidence>
<feature type="transmembrane region" description="Helical" evidence="6">
    <location>
        <begin position="368"/>
        <end position="388"/>
    </location>
</feature>
<keyword evidence="5 6" id="KW-0472">Membrane</keyword>
<dbReference type="eggNOG" id="COG0795">
    <property type="taxonomic scope" value="Bacteria"/>
</dbReference>
<keyword evidence="8" id="KW-1185">Reference proteome</keyword>
<dbReference type="InterPro" id="IPR005495">
    <property type="entry name" value="LptG/LptF_permease"/>
</dbReference>
<keyword evidence="2" id="KW-1003">Cell membrane</keyword>
<dbReference type="Proteomes" id="UP000017148">
    <property type="component" value="Unassembled WGS sequence"/>
</dbReference>
<dbReference type="GO" id="GO:0043190">
    <property type="term" value="C:ATP-binding cassette (ABC) transporter complex"/>
    <property type="evidence" value="ECO:0007669"/>
    <property type="project" value="TreeGrafter"/>
</dbReference>
<dbReference type="PANTHER" id="PTHR33529">
    <property type="entry name" value="SLR0882 PROTEIN-RELATED"/>
    <property type="match status" value="1"/>
</dbReference>
<feature type="transmembrane region" description="Helical" evidence="6">
    <location>
        <begin position="839"/>
        <end position="862"/>
    </location>
</feature>
<evidence type="ECO:0000256" key="4">
    <source>
        <dbReference type="ARBA" id="ARBA00022989"/>
    </source>
</evidence>
<comment type="subcellular location">
    <subcellularLocation>
        <location evidence="1">Cell membrane</location>
        <topology evidence="1">Multi-pass membrane protein</topology>
    </subcellularLocation>
</comment>
<dbReference type="PANTHER" id="PTHR33529:SF6">
    <property type="entry name" value="YJGP_YJGQ FAMILY PERMEASE"/>
    <property type="match status" value="1"/>
</dbReference>
<feature type="transmembrane region" description="Helical" evidence="6">
    <location>
        <begin position="426"/>
        <end position="447"/>
    </location>
</feature>
<dbReference type="GO" id="GO:0015920">
    <property type="term" value="P:lipopolysaccharide transport"/>
    <property type="evidence" value="ECO:0007669"/>
    <property type="project" value="TreeGrafter"/>
</dbReference>
<feature type="transmembrane region" description="Helical" evidence="6">
    <location>
        <begin position="552"/>
        <end position="575"/>
    </location>
</feature>
<feature type="transmembrane region" description="Helical" evidence="6">
    <location>
        <begin position="519"/>
        <end position="540"/>
    </location>
</feature>
<feature type="transmembrane region" description="Helical" evidence="6">
    <location>
        <begin position="70"/>
        <end position="93"/>
    </location>
</feature>
<evidence type="ECO:0000256" key="1">
    <source>
        <dbReference type="ARBA" id="ARBA00004651"/>
    </source>
</evidence>
<evidence type="ECO:0000256" key="6">
    <source>
        <dbReference type="SAM" id="Phobius"/>
    </source>
</evidence>
<dbReference type="STRING" id="1313304.CALK_1120"/>
<dbReference type="EMBL" id="ASJR01000008">
    <property type="protein sequence ID" value="ERP31904.1"/>
    <property type="molecule type" value="Genomic_DNA"/>
</dbReference>